<evidence type="ECO:0000256" key="6">
    <source>
        <dbReference type="ARBA" id="ARBA00035502"/>
    </source>
</evidence>
<dbReference type="Proteomes" id="UP000243525">
    <property type="component" value="Unassembled WGS sequence"/>
</dbReference>
<dbReference type="PANTHER" id="PTHR11560">
    <property type="entry name" value="39S RIBOSOMAL PROTEIN L10, MITOCHONDRIAL"/>
    <property type="match status" value="1"/>
</dbReference>
<dbReference type="EMBL" id="QAAD01000015">
    <property type="protein sequence ID" value="PTN07625.1"/>
    <property type="molecule type" value="Genomic_DNA"/>
</dbReference>
<dbReference type="GO" id="GO:0005840">
    <property type="term" value="C:ribosome"/>
    <property type="evidence" value="ECO:0007669"/>
    <property type="project" value="UniProtKB-KW"/>
</dbReference>
<evidence type="ECO:0000256" key="2">
    <source>
        <dbReference type="ARBA" id="ARBA00008889"/>
    </source>
</evidence>
<comment type="similarity">
    <text evidence="2">Belongs to the universal ribosomal protein uL10 family.</text>
</comment>
<dbReference type="NCBIfam" id="NF000955">
    <property type="entry name" value="PRK00099.1-1"/>
    <property type="match status" value="1"/>
</dbReference>
<dbReference type="Gene3D" id="3.30.70.1730">
    <property type="match status" value="1"/>
</dbReference>
<dbReference type="InterPro" id="IPR043141">
    <property type="entry name" value="Ribosomal_uL10-like_sf"/>
</dbReference>
<reference evidence="7 8" key="1">
    <citation type="submission" date="2018-04" db="EMBL/GenBank/DDBJ databases">
        <title>Genomic Encyclopedia of Archaeal and Bacterial Type Strains, Phase II (KMG-II): from individual species to whole genera.</title>
        <authorList>
            <person name="Goeker M."/>
        </authorList>
    </citation>
    <scope>NUCLEOTIDE SEQUENCE [LARGE SCALE GENOMIC DNA]</scope>
    <source>
        <strain evidence="7 8">DSM 28823</strain>
    </source>
</reference>
<dbReference type="CDD" id="cd05797">
    <property type="entry name" value="Ribosomal_L10"/>
    <property type="match status" value="1"/>
</dbReference>
<keyword evidence="3 7" id="KW-0689">Ribosomal protein</keyword>
<organism evidence="7 8">
    <name type="scientific">Mangrovibacterium marinum</name>
    <dbReference type="NCBI Taxonomy" id="1639118"/>
    <lineage>
        <taxon>Bacteria</taxon>
        <taxon>Pseudomonadati</taxon>
        <taxon>Bacteroidota</taxon>
        <taxon>Bacteroidia</taxon>
        <taxon>Marinilabiliales</taxon>
        <taxon>Prolixibacteraceae</taxon>
        <taxon>Mangrovibacterium</taxon>
    </lineage>
</organism>
<protein>
    <recommendedName>
        <fullName evidence="5">Large ribosomal subunit protein uL10</fullName>
    </recommendedName>
    <alternativeName>
        <fullName evidence="6">50S ribosomal protein L10</fullName>
    </alternativeName>
</protein>
<dbReference type="SUPFAM" id="SSF160369">
    <property type="entry name" value="Ribosomal protein L10-like"/>
    <property type="match status" value="1"/>
</dbReference>
<dbReference type="AlphaFoldDB" id="A0A2T5BZD2"/>
<name>A0A2T5BZD2_9BACT</name>
<dbReference type="GO" id="GO:1990904">
    <property type="term" value="C:ribonucleoprotein complex"/>
    <property type="evidence" value="ECO:0007669"/>
    <property type="project" value="UniProtKB-KW"/>
</dbReference>
<evidence type="ECO:0000313" key="7">
    <source>
        <dbReference type="EMBL" id="PTN07625.1"/>
    </source>
</evidence>
<proteinExistence type="inferred from homology"/>
<evidence type="ECO:0000256" key="1">
    <source>
        <dbReference type="ARBA" id="ARBA00002633"/>
    </source>
</evidence>
<evidence type="ECO:0000256" key="4">
    <source>
        <dbReference type="ARBA" id="ARBA00023274"/>
    </source>
</evidence>
<evidence type="ECO:0000256" key="3">
    <source>
        <dbReference type="ARBA" id="ARBA00022980"/>
    </source>
</evidence>
<dbReference type="InterPro" id="IPR047865">
    <property type="entry name" value="Ribosomal_uL10_bac_type"/>
</dbReference>
<evidence type="ECO:0000313" key="8">
    <source>
        <dbReference type="Proteomes" id="UP000243525"/>
    </source>
</evidence>
<comment type="function">
    <text evidence="1">Forms part of the ribosomal stalk, playing a central role in the interaction of the ribosome with GTP-bound translation factors.</text>
</comment>
<sequence length="174" mass="19334">MKKSEKLEIIDSLTQEINSYSHFYLADVADLNAEDSSSLRRQCFSKDIKLVVVKNTLLRKALENSEKNAEELYEVLKGNTSIMFCEVGNEPAKLIKAFSKDNKKKKPLLKAAYVEESIYVGADQLDALTAIKSKDELLGDIVALLQSPIKTVLGQLQSSGNTIHGILQTLSEKE</sequence>
<accession>A0A2T5BZD2</accession>
<dbReference type="OrthoDB" id="1523686at2"/>
<keyword evidence="8" id="KW-1185">Reference proteome</keyword>
<comment type="caution">
    <text evidence="7">The sequence shown here is derived from an EMBL/GenBank/DDBJ whole genome shotgun (WGS) entry which is preliminary data.</text>
</comment>
<evidence type="ECO:0000256" key="5">
    <source>
        <dbReference type="ARBA" id="ARBA00035202"/>
    </source>
</evidence>
<gene>
    <name evidence="7" type="ORF">C8N47_11568</name>
</gene>
<keyword evidence="4" id="KW-0687">Ribonucleoprotein</keyword>
<dbReference type="Pfam" id="PF00466">
    <property type="entry name" value="Ribosomal_L10"/>
    <property type="match status" value="1"/>
</dbReference>
<dbReference type="InterPro" id="IPR001790">
    <property type="entry name" value="Ribosomal_uL10"/>
</dbReference>
<dbReference type="RefSeq" id="WP_107823156.1">
    <property type="nucleotide sequence ID" value="NZ_OY782574.1"/>
</dbReference>